<keyword evidence="8" id="KW-0808">Transferase</keyword>
<dbReference type="Pfam" id="PF03632">
    <property type="entry name" value="Glyco_hydro_65m"/>
    <property type="match status" value="1"/>
</dbReference>
<dbReference type="InterPro" id="IPR012341">
    <property type="entry name" value="6hp_glycosidase-like_sf"/>
</dbReference>
<organism evidence="8">
    <name type="scientific">uncultured Propionibacteriaceae bacterium</name>
    <dbReference type="NCBI Taxonomy" id="257457"/>
    <lineage>
        <taxon>Bacteria</taxon>
        <taxon>Bacillati</taxon>
        <taxon>Actinomycetota</taxon>
        <taxon>Actinomycetes</taxon>
        <taxon>Propionibacteriales</taxon>
        <taxon>Propionibacteriaceae</taxon>
        <taxon>environmental samples</taxon>
    </lineage>
</organism>
<dbReference type="Pfam" id="PF03636">
    <property type="entry name" value="Glyco_hydro_65N"/>
    <property type="match status" value="1"/>
</dbReference>
<name>A0A6J4NX73_9ACTN</name>
<dbReference type="Gene3D" id="2.70.98.40">
    <property type="entry name" value="Glycoside hydrolase, family 65, N-terminal domain"/>
    <property type="match status" value="1"/>
</dbReference>
<dbReference type="InterPro" id="IPR008928">
    <property type="entry name" value="6-hairpin_glycosidase_sf"/>
</dbReference>
<dbReference type="InterPro" id="IPR005196">
    <property type="entry name" value="Glyco_hydro_65_N"/>
</dbReference>
<dbReference type="SUPFAM" id="SSF48208">
    <property type="entry name" value="Six-hairpin glycosidases"/>
    <property type="match status" value="1"/>
</dbReference>
<dbReference type="InterPro" id="IPR005195">
    <property type="entry name" value="Glyco_hydro_65_M"/>
</dbReference>
<keyword evidence="2" id="KW-0378">Hydrolase</keyword>
<dbReference type="Pfam" id="PF03633">
    <property type="entry name" value="Glyco_hydro_65C"/>
    <property type="match status" value="1"/>
</dbReference>
<gene>
    <name evidence="8" type="ORF">AVDCRST_MAG75-2103</name>
</gene>
<dbReference type="GO" id="GO:0005975">
    <property type="term" value="P:carbohydrate metabolic process"/>
    <property type="evidence" value="ECO:0007669"/>
    <property type="project" value="InterPro"/>
</dbReference>
<protein>
    <submittedName>
        <fullName evidence="8">GH65</fullName>
        <ecNumber evidence="8">2.4.1.64</ecNumber>
        <ecNumber evidence="8">2.4.1.8</ecNumber>
    </submittedName>
</protein>
<evidence type="ECO:0000256" key="4">
    <source>
        <dbReference type="PIRSR" id="PIRSR036289-51"/>
    </source>
</evidence>
<keyword evidence="2" id="KW-0326">Glycosidase</keyword>
<dbReference type="GO" id="GO:0030246">
    <property type="term" value="F:carbohydrate binding"/>
    <property type="evidence" value="ECO:0007669"/>
    <property type="project" value="InterPro"/>
</dbReference>
<keyword evidence="8" id="KW-0328">Glycosyltransferase</keyword>
<comment type="similarity">
    <text evidence="1">Belongs to the glycosyl hydrolase 65 family.</text>
</comment>
<dbReference type="GO" id="GO:0047656">
    <property type="term" value="F:alpha,alpha-trehalose phosphorylase activity"/>
    <property type="evidence" value="ECO:0007669"/>
    <property type="project" value="UniProtKB-EC"/>
</dbReference>
<evidence type="ECO:0000256" key="2">
    <source>
        <dbReference type="ARBA" id="ARBA00023295"/>
    </source>
</evidence>
<dbReference type="InterPro" id="IPR011013">
    <property type="entry name" value="Gal_mutarotase_sf_dom"/>
</dbReference>
<dbReference type="InterPro" id="IPR037018">
    <property type="entry name" value="GH65_N"/>
</dbReference>
<feature type="domain" description="Glycoside hydrolase family 65 central catalytic" evidence="5">
    <location>
        <begin position="352"/>
        <end position="715"/>
    </location>
</feature>
<dbReference type="PANTHER" id="PTHR11051">
    <property type="entry name" value="GLYCOSYL HYDROLASE-RELATED"/>
    <property type="match status" value="1"/>
</dbReference>
<dbReference type="EC" id="2.4.1.8" evidence="8"/>
<dbReference type="EMBL" id="CADCUO010000135">
    <property type="protein sequence ID" value="CAA9400351.1"/>
    <property type="molecule type" value="Genomic_DNA"/>
</dbReference>
<feature type="domain" description="Glycoside hydrolase family 65 N-terminal" evidence="7">
    <location>
        <begin position="32"/>
        <end position="296"/>
    </location>
</feature>
<dbReference type="GO" id="GO:0050082">
    <property type="term" value="F:maltose phosphorylase activity"/>
    <property type="evidence" value="ECO:0007669"/>
    <property type="project" value="UniProtKB-EC"/>
</dbReference>
<dbReference type="PIRSF" id="PIRSF036289">
    <property type="entry name" value="Glycosyl_hydrolase_malt_phosph"/>
    <property type="match status" value="1"/>
</dbReference>
<dbReference type="InterPro" id="IPR005194">
    <property type="entry name" value="Glyco_hydro_65_C"/>
</dbReference>
<feature type="binding site" evidence="4">
    <location>
        <begin position="627"/>
        <end position="628"/>
    </location>
    <ligand>
        <name>substrate</name>
    </ligand>
</feature>
<dbReference type="EC" id="2.4.1.64" evidence="8"/>
<evidence type="ECO:0000256" key="1">
    <source>
        <dbReference type="ARBA" id="ARBA00006768"/>
    </source>
</evidence>
<dbReference type="GO" id="GO:0004553">
    <property type="term" value="F:hydrolase activity, hydrolyzing O-glycosyl compounds"/>
    <property type="evidence" value="ECO:0007669"/>
    <property type="project" value="TreeGrafter"/>
</dbReference>
<feature type="domain" description="Glycoside hydrolase family 65 C-terminal" evidence="6">
    <location>
        <begin position="724"/>
        <end position="785"/>
    </location>
</feature>
<dbReference type="PANTHER" id="PTHR11051:SF13">
    <property type="entry name" value="GLYCOSYL TRANSFERASE"/>
    <property type="match status" value="1"/>
</dbReference>
<dbReference type="AlphaFoldDB" id="A0A6J4NX73"/>
<dbReference type="Gene3D" id="2.60.420.10">
    <property type="entry name" value="Maltose phosphorylase, domain 3"/>
    <property type="match status" value="1"/>
</dbReference>
<evidence type="ECO:0000256" key="3">
    <source>
        <dbReference type="PIRSR" id="PIRSR036289-50"/>
    </source>
</evidence>
<proteinExistence type="inferred from homology"/>
<dbReference type="Gene3D" id="1.50.10.10">
    <property type="match status" value="1"/>
</dbReference>
<evidence type="ECO:0000313" key="8">
    <source>
        <dbReference type="EMBL" id="CAA9400351.1"/>
    </source>
</evidence>
<evidence type="ECO:0000259" key="6">
    <source>
        <dbReference type="Pfam" id="PF03633"/>
    </source>
</evidence>
<reference evidence="8" key="1">
    <citation type="submission" date="2020-02" db="EMBL/GenBank/DDBJ databases">
        <authorList>
            <person name="Meier V. D."/>
        </authorList>
    </citation>
    <scope>NUCLEOTIDE SEQUENCE</scope>
    <source>
        <strain evidence="8">AVDCRST_MAG75</strain>
    </source>
</reference>
<accession>A0A6J4NX73</accession>
<feature type="binding site" evidence="4">
    <location>
        <begin position="386"/>
        <end position="387"/>
    </location>
    <ligand>
        <name>substrate</name>
    </ligand>
</feature>
<evidence type="ECO:0000259" key="7">
    <source>
        <dbReference type="Pfam" id="PF03636"/>
    </source>
</evidence>
<sequence length="830" mass="93318">MQGSSGDAPLKVSDPLNRTRFPAEEWKLSERIYSRHDLGLTETLFAVGNGYLGLRGNVEEGRESHTHGTFINGFHETWPIRHAEEAFGFARVGQTIVNVPDNKVMKLYVDDEPLLLPVADLEFYDRSLDFRDGVLRREIVWRTPAGKRVKVRSERMVSFAQRHLAIMSIEVTMLDEQAPVVVSSPTLNRQDGKDEYHVRSAAMGEGADPRKAESFEDRVLVPQSHWAGEDRILLGYRCANSGMTLAVGVDHAICTENDYNKRNYADEDTAKTVYRVQAQPGVPLKITKTVAYHTSRGVPVRELVDRCRRTLDRVLDQGVPRQFTEQREWLDSFWARSDVEVSGHPELQQAIRWNLYQLAQATARAEQSGVPAKGVSGSGYGGHYFWDTEIYVLPFMTYTSPAMARSALRFRYNMLDAGRRRARDLTQKGALFPWRTINGEEASAYYAAGTAQYHIDADISFALCKYVAASGDDDFMWREGVDILVETARMWTDLGFWREDGTRVFHIHGVTGPDEYTTVVNDNLFTNVMARFNLSKAAEVVQQMEVAAPEAYARMVQRLGVTSAEVEEWAEVADAMAIPFDEQIGIHPQDSHFLEREIWDLDRTPPDKRPLMLFYHPLVIYRFQVLKQADVVLALFLQGDHFTQAEKRANFEYYDAITTGDSTLSGVVQSIIAAEVGYHEMALRYFTSSLFVDLADLHGNASDGVHVASTGGVWNALVYGFGGMRDYNGQITFDPRLPESWKSLTFRVLLHGSRIRVHLTSTEIEFTLEQGDEPVVLSVRGKDIKVGSTSPVAVPLRDQGPRIRADISLAAQRGGRREDGSLITATVPGL</sequence>
<evidence type="ECO:0000259" key="5">
    <source>
        <dbReference type="Pfam" id="PF03632"/>
    </source>
</evidence>
<dbReference type="SUPFAM" id="SSF74650">
    <property type="entry name" value="Galactose mutarotase-like"/>
    <property type="match status" value="1"/>
</dbReference>
<feature type="active site" description="Proton donor" evidence="3">
    <location>
        <position position="515"/>
    </location>
</feature>
<dbReference type="InterPro" id="IPR017045">
    <property type="entry name" value="Malt_Pase/Glycosyl_Hdrlase"/>
</dbReference>